<dbReference type="PRINTS" id="PR00455">
    <property type="entry name" value="HTHTETR"/>
</dbReference>
<dbReference type="SUPFAM" id="SSF48498">
    <property type="entry name" value="Tetracyclin repressor-like, C-terminal domain"/>
    <property type="match status" value="1"/>
</dbReference>
<evidence type="ECO:0000256" key="4">
    <source>
        <dbReference type="PROSITE-ProRule" id="PRU00335"/>
    </source>
</evidence>
<dbReference type="InterPro" id="IPR001647">
    <property type="entry name" value="HTH_TetR"/>
</dbReference>
<dbReference type="InterPro" id="IPR050109">
    <property type="entry name" value="HTH-type_TetR-like_transc_reg"/>
</dbReference>
<dbReference type="OrthoDB" id="3192968at2"/>
<dbReference type="PANTHER" id="PTHR30055">
    <property type="entry name" value="HTH-TYPE TRANSCRIPTIONAL REGULATOR RUTR"/>
    <property type="match status" value="1"/>
</dbReference>
<dbReference type="AlphaFoldDB" id="A6WBD0"/>
<dbReference type="STRING" id="266940.Krad_2647"/>
<dbReference type="GO" id="GO:0003700">
    <property type="term" value="F:DNA-binding transcription factor activity"/>
    <property type="evidence" value="ECO:0007669"/>
    <property type="project" value="TreeGrafter"/>
</dbReference>
<dbReference type="eggNOG" id="COG1309">
    <property type="taxonomic scope" value="Bacteria"/>
</dbReference>
<dbReference type="Pfam" id="PF00440">
    <property type="entry name" value="TetR_N"/>
    <property type="match status" value="1"/>
</dbReference>
<keyword evidence="2 4" id="KW-0238">DNA-binding</keyword>
<evidence type="ECO:0000313" key="6">
    <source>
        <dbReference type="EMBL" id="ABS04119.1"/>
    </source>
</evidence>
<evidence type="ECO:0000259" key="5">
    <source>
        <dbReference type="PROSITE" id="PS50977"/>
    </source>
</evidence>
<dbReference type="Pfam" id="PF21597">
    <property type="entry name" value="TetR_C_43"/>
    <property type="match status" value="1"/>
</dbReference>
<dbReference type="KEGG" id="kra:Krad_2647"/>
<accession>A6WBD0</accession>
<reference evidence="7" key="1">
    <citation type="journal article" date="2008" name="PLoS ONE">
        <title>Survival in nuclear waste, extreme resistance, and potential applications gleaned from the genome sequence of Kineococcus radiotolerans SRS30216.</title>
        <authorList>
            <person name="Bagwell C.E."/>
            <person name="Bhat S."/>
            <person name="Hawkins G.M."/>
            <person name="Smith B.W."/>
            <person name="Biswas T."/>
            <person name="Hoover T.R."/>
            <person name="Saunders E."/>
            <person name="Han C.S."/>
            <person name="Tsodikov O.V."/>
            <person name="Shimkets L.J."/>
        </authorList>
    </citation>
    <scope>NUCLEOTIDE SEQUENCE [LARGE SCALE GENOMIC DNA]</scope>
    <source>
        <strain evidence="7">ATCC BAA-149 / DSM 14245 / SRS30216</strain>
    </source>
</reference>
<dbReference type="PROSITE" id="PS50977">
    <property type="entry name" value="HTH_TETR_2"/>
    <property type="match status" value="1"/>
</dbReference>
<dbReference type="InterPro" id="IPR009057">
    <property type="entry name" value="Homeodomain-like_sf"/>
</dbReference>
<gene>
    <name evidence="6" type="ordered locus">Krad_2647</name>
</gene>
<keyword evidence="3" id="KW-0804">Transcription</keyword>
<organism evidence="6 7">
    <name type="scientific">Kineococcus radiotolerans (strain ATCC BAA-149 / DSM 14245 / SRS30216)</name>
    <dbReference type="NCBI Taxonomy" id="266940"/>
    <lineage>
        <taxon>Bacteria</taxon>
        <taxon>Bacillati</taxon>
        <taxon>Actinomycetota</taxon>
        <taxon>Actinomycetes</taxon>
        <taxon>Kineosporiales</taxon>
        <taxon>Kineosporiaceae</taxon>
        <taxon>Kineococcus</taxon>
    </lineage>
</organism>
<protein>
    <submittedName>
        <fullName evidence="6">Transcriptional regulator, TetR family</fullName>
    </submittedName>
</protein>
<feature type="DNA-binding region" description="H-T-H motif" evidence="4">
    <location>
        <begin position="39"/>
        <end position="58"/>
    </location>
</feature>
<proteinExistence type="predicted"/>
<dbReference type="PANTHER" id="PTHR30055:SF234">
    <property type="entry name" value="HTH-TYPE TRANSCRIPTIONAL REGULATOR BETI"/>
    <property type="match status" value="1"/>
</dbReference>
<dbReference type="HOGENOM" id="CLU_069356_17_0_11"/>
<evidence type="ECO:0000256" key="1">
    <source>
        <dbReference type="ARBA" id="ARBA00023015"/>
    </source>
</evidence>
<dbReference type="RefSeq" id="WP_012087649.1">
    <property type="nucleotide sequence ID" value="NC_009664.2"/>
</dbReference>
<keyword evidence="7" id="KW-1185">Reference proteome</keyword>
<keyword evidence="1" id="KW-0805">Transcription regulation</keyword>
<feature type="domain" description="HTH tetR-type" evidence="5">
    <location>
        <begin position="17"/>
        <end position="76"/>
    </location>
</feature>
<evidence type="ECO:0000256" key="2">
    <source>
        <dbReference type="ARBA" id="ARBA00023125"/>
    </source>
</evidence>
<dbReference type="Gene3D" id="1.10.357.10">
    <property type="entry name" value="Tetracycline Repressor, domain 2"/>
    <property type="match status" value="1"/>
</dbReference>
<dbReference type="InterPro" id="IPR049445">
    <property type="entry name" value="TetR_SbtR-like_C"/>
</dbReference>
<sequence>MAPSSSTSTRAPRADAERNRRRVLDAATRVFADVGADATLNDVARAAGVGVATVYRKFPDKTALLDALVEDKVEALVRLVEAAPAQRGPGEAFRDFLLALMEQRAGDRGLEVVLTSPTGRSHFTAELQRRLLPGVDDLIDRAVRAGQLRPGLSSHEVCLLAFMVGKVADVTRSDDPRVWRRYAQLLIDGTRPSHDVEALTPRPLSFDATTAALGRSV</sequence>
<dbReference type="EMBL" id="CP000750">
    <property type="protein sequence ID" value="ABS04119.1"/>
    <property type="molecule type" value="Genomic_DNA"/>
</dbReference>
<dbReference type="SUPFAM" id="SSF46689">
    <property type="entry name" value="Homeodomain-like"/>
    <property type="match status" value="1"/>
</dbReference>
<name>A6WBD0_KINRD</name>
<dbReference type="InterPro" id="IPR036271">
    <property type="entry name" value="Tet_transcr_reg_TetR-rel_C_sf"/>
</dbReference>
<evidence type="ECO:0000256" key="3">
    <source>
        <dbReference type="ARBA" id="ARBA00023163"/>
    </source>
</evidence>
<evidence type="ECO:0000313" key="7">
    <source>
        <dbReference type="Proteomes" id="UP000001116"/>
    </source>
</evidence>
<dbReference type="GO" id="GO:0000976">
    <property type="term" value="F:transcription cis-regulatory region binding"/>
    <property type="evidence" value="ECO:0007669"/>
    <property type="project" value="TreeGrafter"/>
</dbReference>
<dbReference type="Proteomes" id="UP000001116">
    <property type="component" value="Chromosome"/>
</dbReference>